<dbReference type="EMBL" id="JAGINP010000033">
    <property type="protein sequence ID" value="MBP2296653.1"/>
    <property type="molecule type" value="Genomic_DNA"/>
</dbReference>
<keyword evidence="2" id="KW-1185">Reference proteome</keyword>
<proteinExistence type="predicted"/>
<dbReference type="Proteomes" id="UP000781958">
    <property type="component" value="Unassembled WGS sequence"/>
</dbReference>
<protein>
    <submittedName>
        <fullName evidence="1">Uncharacterized protein</fullName>
    </submittedName>
</protein>
<organism evidence="1 2">
    <name type="scientific">Azospirillum rugosum</name>
    <dbReference type="NCBI Taxonomy" id="416170"/>
    <lineage>
        <taxon>Bacteria</taxon>
        <taxon>Pseudomonadati</taxon>
        <taxon>Pseudomonadota</taxon>
        <taxon>Alphaproteobacteria</taxon>
        <taxon>Rhodospirillales</taxon>
        <taxon>Azospirillaceae</taxon>
        <taxon>Azospirillum</taxon>
    </lineage>
</organism>
<reference evidence="1 2" key="1">
    <citation type="submission" date="2021-03" db="EMBL/GenBank/DDBJ databases">
        <title>Genomic Encyclopedia of Type Strains, Phase III (KMG-III): the genomes of soil and plant-associated and newly described type strains.</title>
        <authorList>
            <person name="Whitman W."/>
        </authorList>
    </citation>
    <scope>NUCLEOTIDE SEQUENCE [LARGE SCALE GENOMIC DNA]</scope>
    <source>
        <strain evidence="1 2">IMMIB AFH-6</strain>
    </source>
</reference>
<comment type="caution">
    <text evidence="1">The sequence shown here is derived from an EMBL/GenBank/DDBJ whole genome shotgun (WGS) entry which is preliminary data.</text>
</comment>
<evidence type="ECO:0000313" key="2">
    <source>
        <dbReference type="Proteomes" id="UP000781958"/>
    </source>
</evidence>
<evidence type="ECO:0000313" key="1">
    <source>
        <dbReference type="EMBL" id="MBP2296653.1"/>
    </source>
</evidence>
<dbReference type="RefSeq" id="WP_209772047.1">
    <property type="nucleotide sequence ID" value="NZ_JAGINP010000033.1"/>
</dbReference>
<name>A0ABS4SVR1_9PROT</name>
<sequence length="60" mass="6095">MGVFDAMTTVVLEAGRMDPASGGKGGGEGAPAVPEPRPWRFRLPYMPALGALVAAVLVVG</sequence>
<gene>
    <name evidence="1" type="ORF">J2851_006471</name>
</gene>
<accession>A0ABS4SVR1</accession>